<evidence type="ECO:0000313" key="1">
    <source>
        <dbReference type="EMBL" id="GAE29519.1"/>
    </source>
</evidence>
<dbReference type="STRING" id="1236971.JCM9152_881"/>
<name>W4QDU3_9BACI</name>
<organism evidence="1 2">
    <name type="scientific">Halalkalibacter hemicellulosilyticusJCM 9152</name>
    <dbReference type="NCBI Taxonomy" id="1236971"/>
    <lineage>
        <taxon>Bacteria</taxon>
        <taxon>Bacillati</taxon>
        <taxon>Bacillota</taxon>
        <taxon>Bacilli</taxon>
        <taxon>Bacillales</taxon>
        <taxon>Bacillaceae</taxon>
        <taxon>Halalkalibacter</taxon>
    </lineage>
</organism>
<dbReference type="GO" id="GO:0016740">
    <property type="term" value="F:transferase activity"/>
    <property type="evidence" value="ECO:0007669"/>
    <property type="project" value="UniProtKB-KW"/>
</dbReference>
<sequence>MDEMKSIRWKQRFENFEKSFKLLEKYANSSISTELEQAGMIQFFETTFELAWKVLKDYLESEGYIAKSPRECIKQAFQIELIEDGHLWMDALAKRNLTSHTYDEELAEKLVKEIQEQFVPLLRNLYNKLLKER</sequence>
<dbReference type="Proteomes" id="UP000018895">
    <property type="component" value="Unassembled WGS sequence"/>
</dbReference>
<accession>W4QDU3</accession>
<evidence type="ECO:0000313" key="2">
    <source>
        <dbReference type="Proteomes" id="UP000018895"/>
    </source>
</evidence>
<dbReference type="OrthoDB" id="9810452at2"/>
<protein>
    <submittedName>
        <fullName evidence="1">Nucleotidyltransferase substrate binding protein</fullName>
    </submittedName>
</protein>
<dbReference type="AlphaFoldDB" id="W4QDU3"/>
<dbReference type="EMBL" id="BAUU01000005">
    <property type="protein sequence ID" value="GAE29519.1"/>
    <property type="molecule type" value="Genomic_DNA"/>
</dbReference>
<proteinExistence type="predicted"/>
<keyword evidence="1" id="KW-0808">Transferase</keyword>
<dbReference type="Pfam" id="PF08780">
    <property type="entry name" value="NTase_sub_bind"/>
    <property type="match status" value="1"/>
</dbReference>
<dbReference type="SUPFAM" id="SSF81593">
    <property type="entry name" value="Nucleotidyltransferase substrate binding subunit/domain"/>
    <property type="match status" value="1"/>
</dbReference>
<dbReference type="NCBIfam" id="TIGR01987">
    <property type="entry name" value="HI0074"/>
    <property type="match status" value="1"/>
</dbReference>
<gene>
    <name evidence="1" type="ORF">JCM9152_881</name>
</gene>
<comment type="caution">
    <text evidence="1">The sequence shown here is derived from an EMBL/GenBank/DDBJ whole genome shotgun (WGS) entry which is preliminary data.</text>
</comment>
<dbReference type="RefSeq" id="WP_035341242.1">
    <property type="nucleotide sequence ID" value="NZ_BAUU01000005.1"/>
</dbReference>
<reference evidence="1" key="1">
    <citation type="journal article" date="2014" name="Genome Announc.">
        <title>Draft Genome Sequences of Three Alkaliphilic Bacillus Strains, Bacillus wakoensis JCM 9140T, Bacillus akibai JCM 9157T, and Bacillus hemicellulosilyticus JCM 9152T.</title>
        <authorList>
            <person name="Yuki M."/>
            <person name="Oshima K."/>
            <person name="Suda W."/>
            <person name="Oshida Y."/>
            <person name="Kitamura K."/>
            <person name="Iida T."/>
            <person name="Hattori M."/>
            <person name="Ohkuma M."/>
        </authorList>
    </citation>
    <scope>NUCLEOTIDE SEQUENCE [LARGE SCALE GENOMIC DNA]</scope>
    <source>
        <strain evidence="1">JCM 9152</strain>
    </source>
</reference>
<keyword evidence="2" id="KW-1185">Reference proteome</keyword>
<dbReference type="InterPro" id="IPR010235">
    <property type="entry name" value="HepT"/>
</dbReference>
<dbReference type="Gene3D" id="1.20.120.330">
    <property type="entry name" value="Nucleotidyltransferases domain 2"/>
    <property type="match status" value="1"/>
</dbReference>